<dbReference type="AlphaFoldDB" id="A0A6A6EGS8"/>
<reference evidence="3" key="1">
    <citation type="journal article" date="2020" name="Stud. Mycol.">
        <title>101 Dothideomycetes genomes: a test case for predicting lifestyles and emergence of pathogens.</title>
        <authorList>
            <person name="Haridas S."/>
            <person name="Albert R."/>
            <person name="Binder M."/>
            <person name="Bloem J."/>
            <person name="Labutti K."/>
            <person name="Salamov A."/>
            <person name="Andreopoulos B."/>
            <person name="Baker S."/>
            <person name="Barry K."/>
            <person name="Bills G."/>
            <person name="Bluhm B."/>
            <person name="Cannon C."/>
            <person name="Castanera R."/>
            <person name="Culley D."/>
            <person name="Daum C."/>
            <person name="Ezra D."/>
            <person name="Gonzalez J."/>
            <person name="Henrissat B."/>
            <person name="Kuo A."/>
            <person name="Liang C."/>
            <person name="Lipzen A."/>
            <person name="Lutzoni F."/>
            <person name="Magnuson J."/>
            <person name="Mondo S."/>
            <person name="Nolan M."/>
            <person name="Ohm R."/>
            <person name="Pangilinan J."/>
            <person name="Park H.-J."/>
            <person name="Ramirez L."/>
            <person name="Alfaro M."/>
            <person name="Sun H."/>
            <person name="Tritt A."/>
            <person name="Yoshinaga Y."/>
            <person name="Zwiers L.-H."/>
            <person name="Turgeon B."/>
            <person name="Goodwin S."/>
            <person name="Spatafora J."/>
            <person name="Crous P."/>
            <person name="Grigoriev I."/>
        </authorList>
    </citation>
    <scope>NUCLEOTIDE SEQUENCE</scope>
    <source>
        <strain evidence="3">CBS 207.26</strain>
    </source>
</reference>
<evidence type="ECO:0000313" key="4">
    <source>
        <dbReference type="Proteomes" id="UP000800200"/>
    </source>
</evidence>
<name>A0A6A6EGS8_9PEZI</name>
<protein>
    <recommendedName>
        <fullName evidence="5">GPI anchored protein</fullName>
    </recommendedName>
</protein>
<dbReference type="Proteomes" id="UP000800200">
    <property type="component" value="Unassembled WGS sequence"/>
</dbReference>
<accession>A0A6A6EGS8</accession>
<keyword evidence="2" id="KW-0732">Signal</keyword>
<feature type="chain" id="PRO_5025680735" description="GPI anchored protein" evidence="2">
    <location>
        <begin position="21"/>
        <end position="174"/>
    </location>
</feature>
<evidence type="ECO:0000256" key="2">
    <source>
        <dbReference type="SAM" id="SignalP"/>
    </source>
</evidence>
<evidence type="ECO:0008006" key="5">
    <source>
        <dbReference type="Google" id="ProtNLM"/>
    </source>
</evidence>
<feature type="signal peptide" evidence="2">
    <location>
        <begin position="1"/>
        <end position="20"/>
    </location>
</feature>
<organism evidence="3 4">
    <name type="scientific">Zopfia rhizophila CBS 207.26</name>
    <dbReference type="NCBI Taxonomy" id="1314779"/>
    <lineage>
        <taxon>Eukaryota</taxon>
        <taxon>Fungi</taxon>
        <taxon>Dikarya</taxon>
        <taxon>Ascomycota</taxon>
        <taxon>Pezizomycotina</taxon>
        <taxon>Dothideomycetes</taxon>
        <taxon>Dothideomycetes incertae sedis</taxon>
        <taxon>Zopfiaceae</taxon>
        <taxon>Zopfia</taxon>
    </lineage>
</organism>
<keyword evidence="4" id="KW-1185">Reference proteome</keyword>
<dbReference type="EMBL" id="ML994619">
    <property type="protein sequence ID" value="KAF2190042.1"/>
    <property type="molecule type" value="Genomic_DNA"/>
</dbReference>
<feature type="compositionally biased region" description="Low complexity" evidence="1">
    <location>
        <begin position="101"/>
        <end position="138"/>
    </location>
</feature>
<evidence type="ECO:0000256" key="1">
    <source>
        <dbReference type="SAM" id="MobiDB-lite"/>
    </source>
</evidence>
<feature type="region of interest" description="Disordered" evidence="1">
    <location>
        <begin position="52"/>
        <end position="139"/>
    </location>
</feature>
<evidence type="ECO:0000313" key="3">
    <source>
        <dbReference type="EMBL" id="KAF2190042.1"/>
    </source>
</evidence>
<sequence>MARTALFLLLGLAAMTLAHGTEDHKGHTSDLVLTLTPTSNIPWPTTFKTCEHDGRRKRHGGHHDCDDDSSSSYTGPMFNPSEALSYGPSYGPGPTSKAHYTSKANTTSAATSSSAAPRSSGGSPTTASPTISSGATSSLASPIQVGSTGAAAPTNYAEIIGAVAGGIVAGLALA</sequence>
<gene>
    <name evidence="3" type="ORF">K469DRAFT_699620</name>
</gene>
<proteinExistence type="predicted"/>